<dbReference type="InterPro" id="IPR004681">
    <property type="entry name" value="TRAP_DctM"/>
</dbReference>
<dbReference type="GO" id="GO:0022857">
    <property type="term" value="F:transmembrane transporter activity"/>
    <property type="evidence" value="ECO:0007669"/>
    <property type="project" value="UniProtKB-UniRule"/>
</dbReference>
<evidence type="ECO:0000256" key="7">
    <source>
        <dbReference type="RuleBase" id="RU369079"/>
    </source>
</evidence>
<name>A0A154W640_9PROT</name>
<dbReference type="EMBL" id="LPXN01000101">
    <property type="protein sequence ID" value="KZD09006.1"/>
    <property type="molecule type" value="Genomic_DNA"/>
</dbReference>
<dbReference type="NCBIfam" id="TIGR00786">
    <property type="entry name" value="dctM"/>
    <property type="match status" value="1"/>
</dbReference>
<dbReference type="PANTHER" id="PTHR33362">
    <property type="entry name" value="SIALIC ACID TRAP TRANSPORTER PERMEASE PROTEIN SIAT-RELATED"/>
    <property type="match status" value="1"/>
</dbReference>
<comment type="similarity">
    <text evidence="7">Belongs to the TRAP transporter large permease family.</text>
</comment>
<feature type="transmembrane region" description="Helical" evidence="7">
    <location>
        <begin position="57"/>
        <end position="76"/>
    </location>
</feature>
<evidence type="ECO:0000259" key="8">
    <source>
        <dbReference type="Pfam" id="PF06808"/>
    </source>
</evidence>
<feature type="transmembrane region" description="Helical" evidence="7">
    <location>
        <begin position="366"/>
        <end position="390"/>
    </location>
</feature>
<feature type="transmembrane region" description="Helical" evidence="7">
    <location>
        <begin position="6"/>
        <end position="36"/>
    </location>
</feature>
<proteinExistence type="inferred from homology"/>
<feature type="transmembrane region" description="Helical" evidence="7">
    <location>
        <begin position="396"/>
        <end position="421"/>
    </location>
</feature>
<comment type="function">
    <text evidence="7">Part of the tripartite ATP-independent periplasmic (TRAP) transport system.</text>
</comment>
<dbReference type="InterPro" id="IPR010656">
    <property type="entry name" value="DctM"/>
</dbReference>
<comment type="caution">
    <text evidence="9">The sequence shown here is derived from an EMBL/GenBank/DDBJ whole genome shotgun (WGS) entry which is preliminary data.</text>
</comment>
<keyword evidence="6 7" id="KW-0472">Membrane</keyword>
<keyword evidence="7" id="KW-0813">Transport</keyword>
<protein>
    <recommendedName>
        <fullName evidence="7">TRAP transporter large permease protein</fullName>
    </recommendedName>
</protein>
<feature type="transmembrane region" description="Helical" evidence="7">
    <location>
        <begin position="169"/>
        <end position="194"/>
    </location>
</feature>
<evidence type="ECO:0000256" key="5">
    <source>
        <dbReference type="ARBA" id="ARBA00022989"/>
    </source>
</evidence>
<keyword evidence="5 7" id="KW-1133">Transmembrane helix</keyword>
<feature type="transmembrane region" description="Helical" evidence="7">
    <location>
        <begin position="314"/>
        <end position="345"/>
    </location>
</feature>
<dbReference type="PIRSF" id="PIRSF006066">
    <property type="entry name" value="HI0050"/>
    <property type="match status" value="1"/>
</dbReference>
<evidence type="ECO:0000313" key="10">
    <source>
        <dbReference type="Proteomes" id="UP000076400"/>
    </source>
</evidence>
<keyword evidence="2" id="KW-1003">Cell membrane</keyword>
<dbReference type="PANTHER" id="PTHR33362:SF2">
    <property type="entry name" value="TRAP TRANSPORTER LARGE PERMEASE PROTEIN"/>
    <property type="match status" value="1"/>
</dbReference>
<comment type="subcellular location">
    <subcellularLocation>
        <location evidence="1 7">Cell inner membrane</location>
        <topology evidence="1 7">Multi-pass membrane protein</topology>
    </subcellularLocation>
</comment>
<feature type="transmembrane region" description="Helical" evidence="7">
    <location>
        <begin position="136"/>
        <end position="163"/>
    </location>
</feature>
<feature type="transmembrane region" description="Helical" evidence="7">
    <location>
        <begin position="241"/>
        <end position="260"/>
    </location>
</feature>
<dbReference type="Pfam" id="PF06808">
    <property type="entry name" value="DctM"/>
    <property type="match status" value="1"/>
</dbReference>
<keyword evidence="4 7" id="KW-0812">Transmembrane</keyword>
<feature type="transmembrane region" description="Helical" evidence="7">
    <location>
        <begin position="272"/>
        <end position="294"/>
    </location>
</feature>
<gene>
    <name evidence="9" type="ORF">AUP43_07845</name>
</gene>
<dbReference type="Proteomes" id="UP000076400">
    <property type="component" value="Unassembled WGS sequence"/>
</dbReference>
<evidence type="ECO:0000256" key="2">
    <source>
        <dbReference type="ARBA" id="ARBA00022475"/>
    </source>
</evidence>
<dbReference type="AlphaFoldDB" id="A0A154W640"/>
<dbReference type="OrthoDB" id="7824289at2"/>
<dbReference type="RefSeq" id="WP_067555169.1">
    <property type="nucleotide sequence ID" value="NZ_LPXN01000101.1"/>
</dbReference>
<organism evidence="9 10">
    <name type="scientific">Oceanibaculum pacificum</name>
    <dbReference type="NCBI Taxonomy" id="580166"/>
    <lineage>
        <taxon>Bacteria</taxon>
        <taxon>Pseudomonadati</taxon>
        <taxon>Pseudomonadota</taxon>
        <taxon>Alphaproteobacteria</taxon>
        <taxon>Rhodospirillales</taxon>
        <taxon>Oceanibaculaceae</taxon>
        <taxon>Oceanibaculum</taxon>
    </lineage>
</organism>
<keyword evidence="3 7" id="KW-0997">Cell inner membrane</keyword>
<comment type="subunit">
    <text evidence="7">The complex comprises the extracytoplasmic solute receptor protein and the two transmembrane proteins.</text>
</comment>
<dbReference type="STRING" id="580166.AUP43_07845"/>
<evidence type="ECO:0000256" key="6">
    <source>
        <dbReference type="ARBA" id="ARBA00023136"/>
    </source>
</evidence>
<evidence type="ECO:0000256" key="4">
    <source>
        <dbReference type="ARBA" id="ARBA00022692"/>
    </source>
</evidence>
<keyword evidence="10" id="KW-1185">Reference proteome</keyword>
<accession>A0A154W640</accession>
<evidence type="ECO:0000313" key="9">
    <source>
        <dbReference type="EMBL" id="KZD09006.1"/>
    </source>
</evidence>
<feature type="domain" description="TRAP C4-dicarboxylate transport system permease DctM subunit" evidence="8">
    <location>
        <begin position="11"/>
        <end position="415"/>
    </location>
</feature>
<evidence type="ECO:0000256" key="1">
    <source>
        <dbReference type="ARBA" id="ARBA00004429"/>
    </source>
</evidence>
<evidence type="ECO:0000256" key="3">
    <source>
        <dbReference type="ARBA" id="ARBA00022519"/>
    </source>
</evidence>
<feature type="transmembrane region" description="Helical" evidence="7">
    <location>
        <begin position="96"/>
        <end position="124"/>
    </location>
</feature>
<sequence>MSAAAWILSAGFAGLLVIGMPFAFALGLTTLAALIVSDIDMIALAQKMISGSQSFSLLAIPFFVLAGDLMTAGGLSRRLVAFANTLVRHVTGGLGMVAVIAAVFFAAISGSAPATTAAIGAIMIPEMERRGYDRAFATALAIAAGIIGPLIPPSIPFVIWGVIAEQSIARLFLAGVIPGFLLAVGLMALCWLYARRHRIERESRAGGREILAAAWDGKWALGAPVLILGGIYGGVFTPTEAAVVGAAYALIVGLLVHREFTVRELPRITLQALRTTAIVMFIITAAAGFGWLVAFEQLPPKIANLLTGLSDANWVVLMVINALLLVIGAVMDNVAAMVILGGVLVNAGNQMGLDPIHLGAIVTTNLTIGMATPPFGYALFVGAAVSGLSVGRISKALWPMLVVMGLVLLAVTYIPFVSLAFQGLL</sequence>
<reference evidence="9 10" key="1">
    <citation type="submission" date="2015-12" db="EMBL/GenBank/DDBJ databases">
        <title>Genome sequence of Oceanibaculum pacificum MCCC 1A02656.</title>
        <authorList>
            <person name="Lu L."/>
            <person name="Lai Q."/>
            <person name="Shao Z."/>
            <person name="Qian P."/>
        </authorList>
    </citation>
    <scope>NUCLEOTIDE SEQUENCE [LARGE SCALE GENOMIC DNA]</scope>
    <source>
        <strain evidence="9 10">MCCC 1A02656</strain>
    </source>
</reference>
<dbReference type="GO" id="GO:0005886">
    <property type="term" value="C:plasma membrane"/>
    <property type="evidence" value="ECO:0007669"/>
    <property type="project" value="UniProtKB-SubCell"/>
</dbReference>
<feature type="transmembrane region" description="Helical" evidence="7">
    <location>
        <begin position="215"/>
        <end position="235"/>
    </location>
</feature>